<proteinExistence type="inferred from homology"/>
<dbReference type="PROSITE" id="PS51387">
    <property type="entry name" value="FAD_PCMH"/>
    <property type="match status" value="1"/>
</dbReference>
<dbReference type="Gene3D" id="3.30.465.10">
    <property type="match status" value="1"/>
</dbReference>
<dbReference type="Proteomes" id="UP000017559">
    <property type="component" value="Unassembled WGS sequence"/>
</dbReference>
<dbReference type="InterPro" id="IPR050416">
    <property type="entry name" value="FAD-linked_Oxidoreductase"/>
</dbReference>
<accession>V2WUZ3</accession>
<evidence type="ECO:0000313" key="7">
    <source>
        <dbReference type="EMBL" id="ESK84371.1"/>
    </source>
</evidence>
<feature type="signal peptide" evidence="5">
    <location>
        <begin position="1"/>
        <end position="22"/>
    </location>
</feature>
<dbReference type="InterPro" id="IPR016166">
    <property type="entry name" value="FAD-bd_PCMH"/>
</dbReference>
<evidence type="ECO:0000256" key="3">
    <source>
        <dbReference type="ARBA" id="ARBA00022827"/>
    </source>
</evidence>
<keyword evidence="4" id="KW-0560">Oxidoreductase</keyword>
<protein>
    <submittedName>
        <fullName evidence="7">Fad dependent</fullName>
    </submittedName>
</protein>
<comment type="similarity">
    <text evidence="1">Belongs to the oxygen-dependent FAD-linked oxidoreductase family.</text>
</comment>
<organism evidence="7 8">
    <name type="scientific">Moniliophthora roreri (strain MCA 2997)</name>
    <name type="common">Cocoa frosty pod rot fungus</name>
    <name type="synonym">Crinipellis roreri</name>
    <dbReference type="NCBI Taxonomy" id="1381753"/>
    <lineage>
        <taxon>Eukaryota</taxon>
        <taxon>Fungi</taxon>
        <taxon>Dikarya</taxon>
        <taxon>Basidiomycota</taxon>
        <taxon>Agaricomycotina</taxon>
        <taxon>Agaricomycetes</taxon>
        <taxon>Agaricomycetidae</taxon>
        <taxon>Agaricales</taxon>
        <taxon>Marasmiineae</taxon>
        <taxon>Marasmiaceae</taxon>
        <taxon>Moniliophthora</taxon>
    </lineage>
</organism>
<dbReference type="KEGG" id="mrr:Moror_10180"/>
<evidence type="ECO:0000256" key="1">
    <source>
        <dbReference type="ARBA" id="ARBA00005466"/>
    </source>
</evidence>
<keyword evidence="8" id="KW-1185">Reference proteome</keyword>
<dbReference type="GO" id="GO:0071949">
    <property type="term" value="F:FAD binding"/>
    <property type="evidence" value="ECO:0007669"/>
    <property type="project" value="InterPro"/>
</dbReference>
<evidence type="ECO:0000313" key="8">
    <source>
        <dbReference type="Proteomes" id="UP000017559"/>
    </source>
</evidence>
<gene>
    <name evidence="7" type="ORF">Moror_10180</name>
</gene>
<dbReference type="PANTHER" id="PTHR42973:SF13">
    <property type="entry name" value="FAD-BINDING PCMH-TYPE DOMAIN-CONTAINING PROTEIN"/>
    <property type="match status" value="1"/>
</dbReference>
<evidence type="ECO:0000256" key="4">
    <source>
        <dbReference type="ARBA" id="ARBA00023002"/>
    </source>
</evidence>
<evidence type="ECO:0000256" key="2">
    <source>
        <dbReference type="ARBA" id="ARBA00022630"/>
    </source>
</evidence>
<dbReference type="HOGENOM" id="CLU_018354_1_0_1"/>
<dbReference type="AlphaFoldDB" id="V2WUZ3"/>
<dbReference type="PANTHER" id="PTHR42973">
    <property type="entry name" value="BINDING OXIDOREDUCTASE, PUTATIVE (AFU_ORTHOLOGUE AFUA_1G17690)-RELATED"/>
    <property type="match status" value="1"/>
</dbReference>
<dbReference type="OrthoDB" id="2151789at2759"/>
<dbReference type="GO" id="GO:0016491">
    <property type="term" value="F:oxidoreductase activity"/>
    <property type="evidence" value="ECO:0007669"/>
    <property type="project" value="UniProtKB-KW"/>
</dbReference>
<dbReference type="SUPFAM" id="SSF56176">
    <property type="entry name" value="FAD-binding/transporter-associated domain-like"/>
    <property type="match status" value="1"/>
</dbReference>
<keyword evidence="2" id="KW-0285">Flavoprotein</keyword>
<dbReference type="Pfam" id="PF01565">
    <property type="entry name" value="FAD_binding_4"/>
    <property type="match status" value="1"/>
</dbReference>
<dbReference type="InterPro" id="IPR006094">
    <property type="entry name" value="Oxid_FAD_bind_N"/>
</dbReference>
<dbReference type="EMBL" id="AWSO01001310">
    <property type="protein sequence ID" value="ESK84371.1"/>
    <property type="molecule type" value="Genomic_DNA"/>
</dbReference>
<feature type="chain" id="PRO_5004711918" evidence="5">
    <location>
        <begin position="23"/>
        <end position="497"/>
    </location>
</feature>
<dbReference type="InterPro" id="IPR016169">
    <property type="entry name" value="FAD-bd_PCMH_sub2"/>
</dbReference>
<sequence>MSMRTLLGLVLIASHSLLHIDAAPIDAGQAACSSLVSLLGSELVQSQSGIDFQSSVNTPLNLINNALVPACVVYPTNTTHVSAAMSAVYQAKSRYAVLAGGHSAMKGWNSVAGGVLIDFRDMKQATYDAQKDTITLQPGIRWAEAVTALAPQGVAPIGGRAAHVGSGFFLGGGISFLSPSRGWGADNYKELDVVLVNGTVVTANANNEYKDLFKALKGGGNRFGIVTRYEVEPFHSGTQDDKRWIGGVIQYPESSVEAAIKATARYTREVKDPNGTIFSTLVSSVSDSGNITTIMPVYVFYQGKELPESIFGEFLSIPHTSSSISAMSYADIVANTFPRQDDHGSTYIYGSSALSGQDEEAFLNVYNTNLQFTKENLDLLNNTAITLTPIPDSQIQFGRDRGGNAIDAPLTGGYAVVQMAQTLRAGQVEVPQSILDAKRNLLDQNKPSPGLPFFLNECDANQDILASYGQYDFLKETYNKYDPERFNVRFTDGPKGL</sequence>
<name>V2WUZ3_MONRO</name>
<keyword evidence="5" id="KW-0732">Signal</keyword>
<reference evidence="7 8" key="1">
    <citation type="journal article" date="2014" name="BMC Genomics">
        <title>Genome and secretome analysis of the hemibiotrophic fungal pathogen, Moniliophthora roreri, which causes frosty pod rot disease of cacao: mechanisms of the biotrophic and necrotrophic phases.</title>
        <authorList>
            <person name="Meinhardt L.W."/>
            <person name="Costa G.G.L."/>
            <person name="Thomazella D.P.T."/>
            <person name="Teixeira P.J.P.L."/>
            <person name="Carazzolle M.F."/>
            <person name="Schuster S.C."/>
            <person name="Carlson J.E."/>
            <person name="Guiltinan M.J."/>
            <person name="Mieczkowski P."/>
            <person name="Farmer A."/>
            <person name="Ramaraj T."/>
            <person name="Crozier J."/>
            <person name="Davis R.E."/>
            <person name="Shao J."/>
            <person name="Melnick R.L."/>
            <person name="Pereira G.A.G."/>
            <person name="Bailey B.A."/>
        </authorList>
    </citation>
    <scope>NUCLEOTIDE SEQUENCE [LARGE SCALE GENOMIC DNA]</scope>
    <source>
        <strain evidence="7 8">MCA 2997</strain>
    </source>
</reference>
<evidence type="ECO:0000256" key="5">
    <source>
        <dbReference type="SAM" id="SignalP"/>
    </source>
</evidence>
<evidence type="ECO:0000259" key="6">
    <source>
        <dbReference type="PROSITE" id="PS51387"/>
    </source>
</evidence>
<keyword evidence="3" id="KW-0274">FAD</keyword>
<comment type="caution">
    <text evidence="7">The sequence shown here is derived from an EMBL/GenBank/DDBJ whole genome shotgun (WGS) entry which is preliminary data.</text>
</comment>
<dbReference type="InterPro" id="IPR036318">
    <property type="entry name" value="FAD-bd_PCMH-like_sf"/>
</dbReference>
<feature type="domain" description="FAD-binding PCMH-type" evidence="6">
    <location>
        <begin position="65"/>
        <end position="236"/>
    </location>
</feature>